<dbReference type="EMBL" id="JBGBPQ010000012">
    <property type="protein sequence ID" value="KAL1514561.1"/>
    <property type="molecule type" value="Genomic_DNA"/>
</dbReference>
<dbReference type="GO" id="GO:0006418">
    <property type="term" value="P:tRNA aminoacylation for protein translation"/>
    <property type="evidence" value="ECO:0007669"/>
    <property type="project" value="InterPro"/>
</dbReference>
<evidence type="ECO:0000313" key="2">
    <source>
        <dbReference type="EMBL" id="KAL1514561.1"/>
    </source>
</evidence>
<dbReference type="SUPFAM" id="SSF47323">
    <property type="entry name" value="Anticodon-binding domain of a subclass of class I aminoacyl-tRNA synthetases"/>
    <property type="match status" value="5"/>
</dbReference>
<comment type="caution">
    <text evidence="2">The sequence shown here is derived from an EMBL/GenBank/DDBJ whole genome shotgun (WGS) entry which is preliminary data.</text>
</comment>
<dbReference type="InterPro" id="IPR009080">
    <property type="entry name" value="tRNAsynth_Ia_anticodon-bd"/>
</dbReference>
<gene>
    <name evidence="2" type="ORF">AB1Y20_003656</name>
</gene>
<accession>A0AB34J7P9</accession>
<feature type="region of interest" description="Disordered" evidence="1">
    <location>
        <begin position="186"/>
        <end position="210"/>
    </location>
</feature>
<reference evidence="2 3" key="1">
    <citation type="journal article" date="2024" name="Science">
        <title>Giant polyketide synthase enzymes in the biosynthesis of giant marine polyether toxins.</title>
        <authorList>
            <person name="Fallon T.R."/>
            <person name="Shende V.V."/>
            <person name="Wierzbicki I.H."/>
            <person name="Pendleton A.L."/>
            <person name="Watervoot N.F."/>
            <person name="Auber R.P."/>
            <person name="Gonzalez D.J."/>
            <person name="Wisecaver J.H."/>
            <person name="Moore B.S."/>
        </authorList>
    </citation>
    <scope>NUCLEOTIDE SEQUENCE [LARGE SCALE GENOMIC DNA]</scope>
    <source>
        <strain evidence="2 3">12B1</strain>
    </source>
</reference>
<name>A0AB34J7P9_PRYPA</name>
<protein>
    <recommendedName>
        <fullName evidence="4">E3 ubiquitin-protein ligase</fullName>
    </recommendedName>
</protein>
<organism evidence="2 3">
    <name type="scientific">Prymnesium parvum</name>
    <name type="common">Toxic golden alga</name>
    <dbReference type="NCBI Taxonomy" id="97485"/>
    <lineage>
        <taxon>Eukaryota</taxon>
        <taxon>Haptista</taxon>
        <taxon>Haptophyta</taxon>
        <taxon>Prymnesiophyceae</taxon>
        <taxon>Prymnesiales</taxon>
        <taxon>Prymnesiaceae</taxon>
        <taxon>Prymnesium</taxon>
    </lineage>
</organism>
<proteinExistence type="predicted"/>
<dbReference type="GO" id="GO:0005524">
    <property type="term" value="F:ATP binding"/>
    <property type="evidence" value="ECO:0007669"/>
    <property type="project" value="InterPro"/>
</dbReference>
<dbReference type="Proteomes" id="UP001515480">
    <property type="component" value="Unassembled WGS sequence"/>
</dbReference>
<dbReference type="AlphaFoldDB" id="A0AB34J7P9"/>
<dbReference type="GO" id="GO:0004812">
    <property type="term" value="F:aminoacyl-tRNA ligase activity"/>
    <property type="evidence" value="ECO:0007669"/>
    <property type="project" value="InterPro"/>
</dbReference>
<evidence type="ECO:0000313" key="3">
    <source>
        <dbReference type="Proteomes" id="UP001515480"/>
    </source>
</evidence>
<keyword evidence="3" id="KW-1185">Reference proteome</keyword>
<sequence length="488" mass="53087">MAKRGRDDDPLAKRLRAELLPTGEIERLVCLREDARRDRDYLLADQLRAELRSHGVELHDSEREWRALDGRSGAITGGTCGLTSSYIHETLLAREHARSVHDWAQADDLRQLLRAHGVEIDDKKRLWTVGDGRLGFLPGKLAEEHVAHVVALREAARAKKDFAVADRLRGVLREVGVRLDDKQGTWAMEDGRGGALNPSEPRAAPPSAPLPSLPPPHACVPPGLGCSAAVPPPACVAAIPPPPLSQLEICILVRQLAEARLQGHSVVQEALCALLAGKGVLLNDAHATWHSADGRSGPTVFADAMGYSEALSHAACELLGRPAPQPAYIDAEDDISAQIALREQARAQRNFAVADRIREVLRARGVNVDDARAEWTAPDGRSGKYPDPSEAHAAMRTDGTLSVDEILLLVAQREAARRQRDYASADALRTRLRSSGVELHDKEKMWTCADGRCGTFSGEAPQWLPQEPFDGPPVNITAPAPMWTPFAQ</sequence>
<evidence type="ECO:0000256" key="1">
    <source>
        <dbReference type="SAM" id="MobiDB-lite"/>
    </source>
</evidence>
<dbReference type="Gene3D" id="1.20.120.1910">
    <property type="entry name" value="Cysteine-tRNA ligase, C-terminal anti-codon recognition domain"/>
    <property type="match status" value="5"/>
</dbReference>
<evidence type="ECO:0008006" key="4">
    <source>
        <dbReference type="Google" id="ProtNLM"/>
    </source>
</evidence>